<sequence length="663" mass="74890">MSGLNPQQREAIRYLDGPLLVLAGAGSGKTRVITQKIAYLIQDCGFQPRNVAAITFTNKAANEMLERVGKLLSRSTAGDVQISTFHSLGVRILREEAKALGYKPRFSIFDSADCAGIIGDVARTVDKGTLRHLQAIISNWKNALVTPEAAQQLTTNEHEARAAQAYHSYEATLKAYQAVDFDDLIGLPVKLFNQYPEIAEKWQNRLRYLLVDEYQDTNAGQYQLLKLLTGIRAQFTAVGDDDQAIYGWRGADIDNLKKLPAEFPALKIIKLEQNYRSTARILKAANNVIAHNEKLFDKQLWSELGHGDQITVTACKDNEAEAEGVVMKLQAHRFEHRGSFRDYAILYRSNHQARLLETQLRNQKIPYRLSGGQSFFDKAEIKDITAYLRLLANTDDDPAFIRAVTTPKRGIGAATLQVLGQYAGERHESLYNAAGEEGFAHRVQTRQLEQLLEFCRFIDRLQQRAGHEPAQRVLPDLLKAIDYETHLYDHEEHRVAQTRWGNVCEFAEWLNKKGEEDGKTLIDLSQSIALINLLDKQNSDDADMVQLSTLHAAKGLEYRHVFLVGIEEGILPHRESLAPGKLEEERRLMYVGITRAQRSLHLSYCERRKQMRDLIPSEPSRFIAEMGKEDIRFSGDRDEPPPDKATGNARLDAMKALLAGNKR</sequence>
<dbReference type="GO" id="GO:0006260">
    <property type="term" value="P:DNA replication"/>
    <property type="evidence" value="ECO:0007669"/>
    <property type="project" value="UniProtKB-UniRule"/>
</dbReference>
<dbReference type="GO" id="GO:0005829">
    <property type="term" value="C:cytosol"/>
    <property type="evidence" value="ECO:0007669"/>
    <property type="project" value="TreeGrafter"/>
</dbReference>
<proteinExistence type="inferred from homology"/>
<keyword evidence="3 11" id="KW-0547">Nucleotide-binding</keyword>
<keyword evidence="4 11" id="KW-0378">Hydrolase</keyword>
<name>A0A9D7LPK4_9RHOO</name>
<dbReference type="Gene3D" id="1.10.10.160">
    <property type="match status" value="1"/>
</dbReference>
<keyword evidence="2 11" id="KW-0235">DNA replication</keyword>
<dbReference type="SUPFAM" id="SSF52540">
    <property type="entry name" value="P-loop containing nucleoside triphosphate hydrolases"/>
    <property type="match status" value="1"/>
</dbReference>
<dbReference type="EC" id="5.6.2.4" evidence="11"/>
<accession>A0A9D7LPK4</accession>
<dbReference type="InterPro" id="IPR027417">
    <property type="entry name" value="P-loop_NTPase"/>
</dbReference>
<feature type="domain" description="UvrD-like helicase C-terminal" evidence="15">
    <location>
        <begin position="279"/>
        <end position="555"/>
    </location>
</feature>
<evidence type="ECO:0000256" key="11">
    <source>
        <dbReference type="HAMAP-Rule" id="MF_01920"/>
    </source>
</evidence>
<evidence type="ECO:0000256" key="8">
    <source>
        <dbReference type="ARBA" id="ARBA00023235"/>
    </source>
</evidence>
<feature type="binding site" evidence="12">
    <location>
        <begin position="23"/>
        <end position="30"/>
    </location>
    <ligand>
        <name>ATP</name>
        <dbReference type="ChEBI" id="CHEBI:30616"/>
    </ligand>
</feature>
<dbReference type="InterPro" id="IPR013986">
    <property type="entry name" value="DExx_box_DNA_helicase_dom_sf"/>
</dbReference>
<keyword evidence="5 11" id="KW-0347">Helicase</keyword>
<evidence type="ECO:0000256" key="1">
    <source>
        <dbReference type="ARBA" id="ARBA00009922"/>
    </source>
</evidence>
<comment type="caution">
    <text evidence="16">The sequence shown here is derived from an EMBL/GenBank/DDBJ whole genome shotgun (WGS) entry which is preliminary data.</text>
</comment>
<evidence type="ECO:0000313" key="16">
    <source>
        <dbReference type="EMBL" id="MBK8890129.1"/>
    </source>
</evidence>
<evidence type="ECO:0000256" key="2">
    <source>
        <dbReference type="ARBA" id="ARBA00022705"/>
    </source>
</evidence>
<evidence type="ECO:0000256" key="10">
    <source>
        <dbReference type="ARBA" id="ARBA00048988"/>
    </source>
</evidence>
<feature type="compositionally biased region" description="Basic and acidic residues" evidence="13">
    <location>
        <begin position="630"/>
        <end position="642"/>
    </location>
</feature>
<evidence type="ECO:0000256" key="13">
    <source>
        <dbReference type="SAM" id="MobiDB-lite"/>
    </source>
</evidence>
<dbReference type="PANTHER" id="PTHR11070">
    <property type="entry name" value="UVRD / RECB / PCRA DNA HELICASE FAMILY MEMBER"/>
    <property type="match status" value="1"/>
</dbReference>
<dbReference type="AlphaFoldDB" id="A0A9D7LPK4"/>
<dbReference type="Gene3D" id="1.10.486.10">
    <property type="entry name" value="PCRA, domain 4"/>
    <property type="match status" value="1"/>
</dbReference>
<evidence type="ECO:0000259" key="15">
    <source>
        <dbReference type="PROSITE" id="PS51217"/>
    </source>
</evidence>
<dbReference type="InterPro" id="IPR005752">
    <property type="entry name" value="Helicase_Rep"/>
</dbReference>
<dbReference type="GO" id="GO:0003697">
    <property type="term" value="F:single-stranded DNA binding"/>
    <property type="evidence" value="ECO:0007669"/>
    <property type="project" value="UniProtKB-UniRule"/>
</dbReference>
<dbReference type="CDD" id="cd18807">
    <property type="entry name" value="SF1_C_UvrD"/>
    <property type="match status" value="1"/>
</dbReference>
<evidence type="ECO:0000256" key="5">
    <source>
        <dbReference type="ARBA" id="ARBA00022806"/>
    </source>
</evidence>
<keyword evidence="6 11" id="KW-0067">ATP-binding</keyword>
<gene>
    <name evidence="11" type="primary">rep</name>
    <name evidence="16" type="ORF">IPN75_06865</name>
</gene>
<dbReference type="Pfam" id="PF00580">
    <property type="entry name" value="UvrD-helicase"/>
    <property type="match status" value="1"/>
</dbReference>
<protein>
    <recommendedName>
        <fullName evidence="11">ATP-dependent DNA helicase Rep</fullName>
        <ecNumber evidence="11">5.6.2.4</ecNumber>
    </recommendedName>
    <alternativeName>
        <fullName evidence="11">DNA 3'-5' helicase Rep</fullName>
    </alternativeName>
</protein>
<dbReference type="GO" id="GO:0000725">
    <property type="term" value="P:recombinational repair"/>
    <property type="evidence" value="ECO:0007669"/>
    <property type="project" value="TreeGrafter"/>
</dbReference>
<comment type="catalytic activity">
    <reaction evidence="9 11">
        <text>Couples ATP hydrolysis with the unwinding of duplex DNA by translocating in the 3'-5' direction.</text>
        <dbReference type="EC" id="5.6.2.4"/>
    </reaction>
</comment>
<dbReference type="PROSITE" id="PS51198">
    <property type="entry name" value="UVRD_HELICASE_ATP_BIND"/>
    <property type="match status" value="1"/>
</dbReference>
<feature type="region of interest" description="Disordered" evidence="13">
    <location>
        <begin position="630"/>
        <end position="649"/>
    </location>
</feature>
<dbReference type="EMBL" id="JADKBR010000005">
    <property type="protein sequence ID" value="MBK8890129.1"/>
    <property type="molecule type" value="Genomic_DNA"/>
</dbReference>
<dbReference type="PROSITE" id="PS51217">
    <property type="entry name" value="UVRD_HELICASE_CTER"/>
    <property type="match status" value="1"/>
</dbReference>
<dbReference type="Proteomes" id="UP000808146">
    <property type="component" value="Unassembled WGS sequence"/>
</dbReference>
<dbReference type="CDD" id="cd17932">
    <property type="entry name" value="DEXQc_UvrD"/>
    <property type="match status" value="1"/>
</dbReference>
<evidence type="ECO:0000256" key="6">
    <source>
        <dbReference type="ARBA" id="ARBA00022840"/>
    </source>
</evidence>
<feature type="binding site" evidence="11">
    <location>
        <position position="276"/>
    </location>
    <ligand>
        <name>ATP</name>
        <dbReference type="ChEBI" id="CHEBI:30616"/>
    </ligand>
</feature>
<comment type="catalytic activity">
    <reaction evidence="10 11">
        <text>ATP + H2O = ADP + phosphate + H(+)</text>
        <dbReference type="Rhea" id="RHEA:13065"/>
        <dbReference type="ChEBI" id="CHEBI:15377"/>
        <dbReference type="ChEBI" id="CHEBI:15378"/>
        <dbReference type="ChEBI" id="CHEBI:30616"/>
        <dbReference type="ChEBI" id="CHEBI:43474"/>
        <dbReference type="ChEBI" id="CHEBI:456216"/>
        <dbReference type="EC" id="5.6.2.4"/>
    </reaction>
</comment>
<evidence type="ECO:0000259" key="14">
    <source>
        <dbReference type="PROSITE" id="PS51198"/>
    </source>
</evidence>
<evidence type="ECO:0000256" key="7">
    <source>
        <dbReference type="ARBA" id="ARBA00023125"/>
    </source>
</evidence>
<dbReference type="InterPro" id="IPR014017">
    <property type="entry name" value="DNA_helicase_UvrD-like_C"/>
</dbReference>
<dbReference type="InterPro" id="IPR000212">
    <property type="entry name" value="DNA_helicase_UvrD/REP"/>
</dbReference>
<comment type="similarity">
    <text evidence="1 11">Belongs to the helicase family. UvrD subfamily.</text>
</comment>
<comment type="subunit">
    <text evidence="11">Homodimer.</text>
</comment>
<dbReference type="GO" id="GO:0043138">
    <property type="term" value="F:3'-5' DNA helicase activity"/>
    <property type="evidence" value="ECO:0007669"/>
    <property type="project" value="UniProtKB-UniRule"/>
</dbReference>
<dbReference type="Pfam" id="PF13361">
    <property type="entry name" value="UvrD_C"/>
    <property type="match status" value="1"/>
</dbReference>
<dbReference type="InterPro" id="IPR014016">
    <property type="entry name" value="UvrD-like_ATP-bd"/>
</dbReference>
<evidence type="ECO:0000256" key="9">
    <source>
        <dbReference type="ARBA" id="ARBA00034617"/>
    </source>
</evidence>
<evidence type="ECO:0000256" key="3">
    <source>
        <dbReference type="ARBA" id="ARBA00022741"/>
    </source>
</evidence>
<dbReference type="HAMAP" id="MF_01920">
    <property type="entry name" value="Helicase_Rep"/>
    <property type="match status" value="1"/>
</dbReference>
<dbReference type="GO" id="GO:0005524">
    <property type="term" value="F:ATP binding"/>
    <property type="evidence" value="ECO:0007669"/>
    <property type="project" value="UniProtKB-UniRule"/>
</dbReference>
<comment type="function">
    <text evidence="11">Rep helicase is a single-stranded DNA-dependent ATPase involved in DNA replication; it can initiate unwinding at a nick in the DNA. It binds to the single-stranded DNA and acts in a progressive fashion along the DNA in the 3' to 5' direction.</text>
</comment>
<dbReference type="Gene3D" id="3.40.50.300">
    <property type="entry name" value="P-loop containing nucleotide triphosphate hydrolases"/>
    <property type="match status" value="2"/>
</dbReference>
<keyword evidence="8 11" id="KW-0413">Isomerase</keyword>
<keyword evidence="7 11" id="KW-0238">DNA-binding</keyword>
<organism evidence="16 17">
    <name type="scientific">Candidatus Dechloromonas phosphorivorans</name>
    <dbReference type="NCBI Taxonomy" id="2899244"/>
    <lineage>
        <taxon>Bacteria</taxon>
        <taxon>Pseudomonadati</taxon>
        <taxon>Pseudomonadota</taxon>
        <taxon>Betaproteobacteria</taxon>
        <taxon>Rhodocyclales</taxon>
        <taxon>Azonexaceae</taxon>
        <taxon>Dechloromonas</taxon>
    </lineage>
</organism>
<reference evidence="16" key="1">
    <citation type="submission" date="2020-10" db="EMBL/GenBank/DDBJ databases">
        <title>Connecting structure to function with the recovery of over 1000 high-quality activated sludge metagenome-assembled genomes encoding full-length rRNA genes using long-read sequencing.</title>
        <authorList>
            <person name="Singleton C.M."/>
            <person name="Petriglieri F."/>
            <person name="Kristensen J.M."/>
            <person name="Kirkegaard R.H."/>
            <person name="Michaelsen T.Y."/>
            <person name="Andersen M.H."/>
            <person name="Karst S.M."/>
            <person name="Dueholm M.S."/>
            <person name="Nielsen P.H."/>
            <person name="Albertsen M."/>
        </authorList>
    </citation>
    <scope>NUCLEOTIDE SEQUENCE</scope>
    <source>
        <strain evidence="16">OdNE_18-Q3-R46-58_BAT3C.305</strain>
    </source>
</reference>
<dbReference type="PANTHER" id="PTHR11070:SF64">
    <property type="entry name" value="ATP-DEPENDENT DNA HELICASE REP"/>
    <property type="match status" value="1"/>
</dbReference>
<evidence type="ECO:0000256" key="12">
    <source>
        <dbReference type="PROSITE-ProRule" id="PRU00560"/>
    </source>
</evidence>
<feature type="domain" description="UvrD-like helicase ATP-binding" evidence="14">
    <location>
        <begin position="2"/>
        <end position="278"/>
    </location>
</feature>
<evidence type="ECO:0000256" key="4">
    <source>
        <dbReference type="ARBA" id="ARBA00022801"/>
    </source>
</evidence>
<evidence type="ECO:0000313" key="17">
    <source>
        <dbReference type="Proteomes" id="UP000808146"/>
    </source>
</evidence>
<dbReference type="GO" id="GO:0016787">
    <property type="term" value="F:hydrolase activity"/>
    <property type="evidence" value="ECO:0007669"/>
    <property type="project" value="UniProtKB-UniRule"/>
</dbReference>